<dbReference type="AlphaFoldDB" id="A0A398D7F2"/>
<comment type="caution">
    <text evidence="1">The sequence shown here is derived from an EMBL/GenBank/DDBJ whole genome shotgun (WGS) entry which is preliminary data.</text>
</comment>
<proteinExistence type="predicted"/>
<dbReference type="InterPro" id="IPR007497">
    <property type="entry name" value="SIMPL/DUF541"/>
</dbReference>
<protein>
    <submittedName>
        <fullName evidence="1">DUF541 domain-containing protein</fullName>
    </submittedName>
</protein>
<dbReference type="Proteomes" id="UP000266260">
    <property type="component" value="Unassembled WGS sequence"/>
</dbReference>
<dbReference type="EMBL" id="QXIT01000019">
    <property type="protein sequence ID" value="RIE10593.1"/>
    <property type="molecule type" value="Genomic_DNA"/>
</dbReference>
<gene>
    <name evidence="1" type="ORF">SMC6_01035</name>
</gene>
<dbReference type="PANTHER" id="PTHR34387">
    <property type="entry name" value="SLR1258 PROTEIN"/>
    <property type="match status" value="1"/>
</dbReference>
<accession>A0A398D7F2</accession>
<dbReference type="PANTHER" id="PTHR34387:SF2">
    <property type="entry name" value="SLR1258 PROTEIN"/>
    <property type="match status" value="1"/>
</dbReference>
<organism evidence="1 2">
    <name type="scientific">Candidatus Cryosericum odellii</name>
    <dbReference type="NCBI Taxonomy" id="2290917"/>
    <lineage>
        <taxon>Bacteria</taxon>
        <taxon>Pseudomonadati</taxon>
        <taxon>Caldisericota/Cryosericota group</taxon>
        <taxon>Candidatus Cryosericota</taxon>
        <taxon>Candidatus Cryosericia</taxon>
        <taxon>Candidatus Cryosericales</taxon>
        <taxon>Candidatus Cryosericaceae</taxon>
        <taxon>Candidatus Cryosericum</taxon>
    </lineage>
</organism>
<dbReference type="Gene3D" id="3.30.70.2970">
    <property type="entry name" value="Protein of unknown function (DUF541), domain 2"/>
    <property type="match status" value="1"/>
</dbReference>
<evidence type="ECO:0000313" key="2">
    <source>
        <dbReference type="Proteomes" id="UP000266260"/>
    </source>
</evidence>
<keyword evidence="2" id="KW-1185">Reference proteome</keyword>
<evidence type="ECO:0000313" key="1">
    <source>
        <dbReference type="EMBL" id="RIE10593.1"/>
    </source>
</evidence>
<dbReference type="Gene3D" id="3.30.110.170">
    <property type="entry name" value="Protein of unknown function (DUF541), domain 1"/>
    <property type="match status" value="1"/>
</dbReference>
<dbReference type="InterPro" id="IPR052022">
    <property type="entry name" value="26kDa_periplasmic_antigen"/>
</dbReference>
<dbReference type="Pfam" id="PF04402">
    <property type="entry name" value="SIMPL"/>
    <property type="match status" value="1"/>
</dbReference>
<sequence length="236" mass="24277">MKHEGLIVGLLVVTVVCSAAALALSISRLPRVSRVVAATGTAQKSFVPDIAHVDLGVQTDAATVQKAQQDNAATMNGVLAALKALGVKSEDIQTSSFYVSQNFDYSSGKSAKPTGWRVTNTVTVAAKPETVSAIIDAASKAGVNIFNSVSFDISNREELKAGLMKDAMANARAKAMGTLAGTTHTLGDIVSIAADWSGPSVVYAGPQGMGGATDYVPVETGTNILSVSVSVSFELD</sequence>
<dbReference type="RefSeq" id="WP_119175364.1">
    <property type="nucleotide sequence ID" value="NZ_QXIT01000019.1"/>
</dbReference>
<reference evidence="1 2" key="1">
    <citation type="submission" date="2018-09" db="EMBL/GenBank/DDBJ databases">
        <title>Discovery and Ecogenomic Context for Candidatus Cryosericales, a Global Caldiserica Order Active in Thawing Permafrost.</title>
        <authorList>
            <person name="Martinez M.A."/>
            <person name="Woodcroft B.J."/>
            <person name="Ignacio Espinoza J.C."/>
            <person name="Zayed A."/>
            <person name="Singleton C.M."/>
            <person name="Boyd J."/>
            <person name="Li Y.-F."/>
            <person name="Purvine S."/>
            <person name="Maughan H."/>
            <person name="Hodgkins S.B."/>
            <person name="Anderson D."/>
            <person name="Sederholm M."/>
            <person name="Temperton B."/>
            <person name="Saleska S.R."/>
            <person name="Tyson G.W."/>
            <person name="Rich V.I."/>
        </authorList>
    </citation>
    <scope>NUCLEOTIDE SEQUENCE [LARGE SCALE GENOMIC DNA]</scope>
    <source>
        <strain evidence="1 2">SMC6</strain>
    </source>
</reference>
<dbReference type="GO" id="GO:0006974">
    <property type="term" value="P:DNA damage response"/>
    <property type="evidence" value="ECO:0007669"/>
    <property type="project" value="TreeGrafter"/>
</dbReference>
<name>A0A398D7F2_9BACT</name>